<dbReference type="Proteomes" id="UP001362999">
    <property type="component" value="Unassembled WGS sequence"/>
</dbReference>
<evidence type="ECO:0000313" key="1">
    <source>
        <dbReference type="EMBL" id="KAK7057849.1"/>
    </source>
</evidence>
<proteinExistence type="predicted"/>
<comment type="caution">
    <text evidence="1">The sequence shown here is derived from an EMBL/GenBank/DDBJ whole genome shotgun (WGS) entry which is preliminary data.</text>
</comment>
<protein>
    <submittedName>
        <fullName evidence="1">Uncharacterized protein</fullName>
    </submittedName>
</protein>
<evidence type="ECO:0000313" key="2">
    <source>
        <dbReference type="Proteomes" id="UP001362999"/>
    </source>
</evidence>
<gene>
    <name evidence="1" type="ORF">R3P38DRAFT_2843339</name>
</gene>
<name>A0AAW0DY90_9AGAR</name>
<sequence>MDTSSGLSTQAQAEAFLEELKNGKDESQSYIWPKIDFSEVSDRTIDNLSIRIQGGSTPPPPRSLAYTDVAETPHRERIARQLEFIKVQRLFLWKQRIVEAGAIHDDLRQHLVLIQDFLKAARRGNEPKFVFPHPEHQILASVSNVRALLMKVEEMVRVNMELDNGSVTETDSQASALESMWQNWRRAHGINTNVDIVENPDETLVGIKTESPEY</sequence>
<dbReference type="EMBL" id="JAWWNJ010000004">
    <property type="protein sequence ID" value="KAK7057849.1"/>
    <property type="molecule type" value="Genomic_DNA"/>
</dbReference>
<organism evidence="1 2">
    <name type="scientific">Favolaschia claudopus</name>
    <dbReference type="NCBI Taxonomy" id="2862362"/>
    <lineage>
        <taxon>Eukaryota</taxon>
        <taxon>Fungi</taxon>
        <taxon>Dikarya</taxon>
        <taxon>Basidiomycota</taxon>
        <taxon>Agaricomycotina</taxon>
        <taxon>Agaricomycetes</taxon>
        <taxon>Agaricomycetidae</taxon>
        <taxon>Agaricales</taxon>
        <taxon>Marasmiineae</taxon>
        <taxon>Mycenaceae</taxon>
        <taxon>Favolaschia</taxon>
    </lineage>
</organism>
<dbReference type="AlphaFoldDB" id="A0AAW0DY90"/>
<reference evidence="1 2" key="1">
    <citation type="journal article" date="2024" name="J Genomics">
        <title>Draft genome sequencing and assembly of Favolaschia claudopus CIRM-BRFM 2984 isolated from oak limbs.</title>
        <authorList>
            <person name="Navarro D."/>
            <person name="Drula E."/>
            <person name="Chaduli D."/>
            <person name="Cazenave R."/>
            <person name="Ahrendt S."/>
            <person name="Wang J."/>
            <person name="Lipzen A."/>
            <person name="Daum C."/>
            <person name="Barry K."/>
            <person name="Grigoriev I.V."/>
            <person name="Favel A."/>
            <person name="Rosso M.N."/>
            <person name="Martin F."/>
        </authorList>
    </citation>
    <scope>NUCLEOTIDE SEQUENCE [LARGE SCALE GENOMIC DNA]</scope>
    <source>
        <strain evidence="1 2">CIRM-BRFM 2984</strain>
    </source>
</reference>
<accession>A0AAW0DY90</accession>
<keyword evidence="2" id="KW-1185">Reference proteome</keyword>